<proteinExistence type="predicted"/>
<evidence type="ECO:0000313" key="2">
    <source>
        <dbReference type="Proteomes" id="UP000237631"/>
    </source>
</evidence>
<dbReference type="Proteomes" id="UP000237631">
    <property type="component" value="Unassembled WGS sequence"/>
</dbReference>
<evidence type="ECO:0000313" key="1">
    <source>
        <dbReference type="EMBL" id="PPJ59334.1"/>
    </source>
</evidence>
<organism evidence="1 2">
    <name type="scientific">Cercospora berteroae</name>
    <dbReference type="NCBI Taxonomy" id="357750"/>
    <lineage>
        <taxon>Eukaryota</taxon>
        <taxon>Fungi</taxon>
        <taxon>Dikarya</taxon>
        <taxon>Ascomycota</taxon>
        <taxon>Pezizomycotina</taxon>
        <taxon>Dothideomycetes</taxon>
        <taxon>Dothideomycetidae</taxon>
        <taxon>Mycosphaerellales</taxon>
        <taxon>Mycosphaerellaceae</taxon>
        <taxon>Cercospora</taxon>
    </lineage>
</organism>
<reference evidence="2" key="1">
    <citation type="journal article" date="2017" name="bioRxiv">
        <title>Conservation of a gene cluster reveals novel cercosporin biosynthetic mechanisms and extends production to the genus Colletotrichum.</title>
        <authorList>
            <person name="de Jonge R."/>
            <person name="Ebert M.K."/>
            <person name="Huitt-Roehl C.R."/>
            <person name="Pal P."/>
            <person name="Suttle J.C."/>
            <person name="Spanner R.E."/>
            <person name="Neubauer J.D."/>
            <person name="Jurick W.M.II."/>
            <person name="Stott K.A."/>
            <person name="Secor G.A."/>
            <person name="Thomma B.P.H.J."/>
            <person name="Van de Peer Y."/>
            <person name="Townsend C.A."/>
            <person name="Bolton M.D."/>
        </authorList>
    </citation>
    <scope>NUCLEOTIDE SEQUENCE [LARGE SCALE GENOMIC DNA]</scope>
    <source>
        <strain evidence="2">CBS538.71</strain>
    </source>
</reference>
<dbReference type="OrthoDB" id="3634743at2759"/>
<accession>A0A2S6CHY8</accession>
<gene>
    <name evidence="1" type="ORF">CBER1_05781</name>
</gene>
<name>A0A2S6CHY8_9PEZI</name>
<dbReference type="AlphaFoldDB" id="A0A2S6CHY8"/>
<protein>
    <submittedName>
        <fullName evidence="1">Uncharacterized protein</fullName>
    </submittedName>
</protein>
<comment type="caution">
    <text evidence="1">The sequence shown here is derived from an EMBL/GenBank/DDBJ whole genome shotgun (WGS) entry which is preliminary data.</text>
</comment>
<keyword evidence="2" id="KW-1185">Reference proteome</keyword>
<dbReference type="EMBL" id="PNEN01000395">
    <property type="protein sequence ID" value="PPJ59334.1"/>
    <property type="molecule type" value="Genomic_DNA"/>
</dbReference>
<sequence>MATTFPHVLHLRSPACELLCNDGSLPILPEPAFAEYRSRPPKDRALLHSFGTDFHVVLSSSPQKQVLSELPNLGPLFDAINVLCYIPGESELQHVEGTLALDDSHWKHGFRLVTMQDGVVVNTQEWTLAFVEVLQLEEPQYKNVPWIAMFLHLTERRSDMACHHVEEQMLRVTDADHVEANIEQYDWDTNPSRTAHQYLLNKFIDDHGYPPSMLYAVGLRCQHWILCTWEGFEKTDLEGILALCCPICDVSLLDDAEMEEMKACDQNTNSRRTFLGLNSQWSTLNSRPAGSDVFPVYPKALCAAIELALASLSPPSLILPTEMSMSATKETTEVMRRLRGLCSELVCPLSTSPSNLVSALEQQIWETPVSGGKALGQDFIRPGYVEFVQKWCCRAVNFLVHCRCDKVGPQHVGLHLHDTRQVYNPAVWMTVDELGCGLDKLALGKPAVDATDDQDMDL</sequence>